<sequence length="69" mass="7714">MLHSNSSYDDLPPTHIARTQPPAKKPTRFLSCFRRGFIQIIVALLLAQPLPVASFFPESWRSPTAFSSA</sequence>
<keyword evidence="3" id="KW-1185">Reference proteome</keyword>
<organism evidence="2 3">
    <name type="scientific">Halotia branconii CENA392</name>
    <dbReference type="NCBI Taxonomy" id="1539056"/>
    <lineage>
        <taxon>Bacteria</taxon>
        <taxon>Bacillati</taxon>
        <taxon>Cyanobacteriota</taxon>
        <taxon>Cyanophyceae</taxon>
        <taxon>Nostocales</taxon>
        <taxon>Nodulariaceae</taxon>
        <taxon>Halotia</taxon>
    </lineage>
</organism>
<feature type="region of interest" description="Disordered" evidence="1">
    <location>
        <begin position="1"/>
        <end position="24"/>
    </location>
</feature>
<dbReference type="RefSeq" id="WP_281486194.1">
    <property type="nucleotide sequence ID" value="NZ_CP124544.1"/>
</dbReference>
<dbReference type="AlphaFoldDB" id="A0AAJ6PCL5"/>
<reference evidence="2 3" key="1">
    <citation type="journal article" date="2023" name="Limnol Oceanogr Lett">
        <title>Environmental adaptations by the intertidal Antarctic cyanobacterium Halotia branconii CENA392 as revealed using long-read genome sequencing.</title>
        <authorList>
            <person name="Dextro R.B."/>
            <person name="Delbaje E."/>
            <person name="Freitas P.N.N."/>
            <person name="Geraldes V."/>
            <person name="Pinto E."/>
            <person name="Long P.F."/>
            <person name="Fiore M.F."/>
        </authorList>
    </citation>
    <scope>NUCLEOTIDE SEQUENCE [LARGE SCALE GENOMIC DNA]</scope>
    <source>
        <strain evidence="2 3">CENA392</strain>
        <plasmid evidence="2 3">unnamed1</plasmid>
    </source>
</reference>
<dbReference type="Proteomes" id="UP001223520">
    <property type="component" value="Plasmid unnamed1"/>
</dbReference>
<keyword evidence="2" id="KW-0614">Plasmid</keyword>
<evidence type="ECO:0000256" key="1">
    <source>
        <dbReference type="SAM" id="MobiDB-lite"/>
    </source>
</evidence>
<dbReference type="KEGG" id="hbq:QI031_31005"/>
<evidence type="ECO:0000313" key="3">
    <source>
        <dbReference type="Proteomes" id="UP001223520"/>
    </source>
</evidence>
<name>A0AAJ6PCL5_9CYAN</name>
<gene>
    <name evidence="2" type="ORF">QI031_31005</name>
</gene>
<proteinExistence type="predicted"/>
<dbReference type="EMBL" id="CP124544">
    <property type="protein sequence ID" value="WGV28992.1"/>
    <property type="molecule type" value="Genomic_DNA"/>
</dbReference>
<geneLocation type="plasmid" evidence="2 3">
    <name>unnamed1</name>
</geneLocation>
<accession>A0AAJ6PCL5</accession>
<protein>
    <submittedName>
        <fullName evidence="2">Uncharacterized protein</fullName>
    </submittedName>
</protein>
<evidence type="ECO:0000313" key="2">
    <source>
        <dbReference type="EMBL" id="WGV28992.1"/>
    </source>
</evidence>